<name>A0A1A9AZ25_PLESH</name>
<gene>
    <name evidence="1" type="ORF">J2R62_02035</name>
</gene>
<dbReference type="AlphaFoldDB" id="A0A1A9AZ25"/>
<proteinExistence type="predicted"/>
<comment type="caution">
    <text evidence="1">The sequence shown here is derived from an EMBL/GenBank/DDBJ whole genome shotgun (WGS) entry which is preliminary data.</text>
</comment>
<reference evidence="1" key="1">
    <citation type="submission" date="2021-03" db="EMBL/GenBank/DDBJ databases">
        <title>Plesiomonas shigelloides zfcc0051, isolated from zebrafish feces.</title>
        <authorList>
            <person name="Vanderhoek Z."/>
            <person name="Gaulke C."/>
        </authorList>
    </citation>
    <scope>NUCLEOTIDE SEQUENCE</scope>
    <source>
        <strain evidence="1">Zfcc0051</strain>
    </source>
</reference>
<protein>
    <submittedName>
        <fullName evidence="1">Uncharacterized protein</fullName>
    </submittedName>
</protein>
<dbReference type="Proteomes" id="UP000664658">
    <property type="component" value="Unassembled WGS sequence"/>
</dbReference>
<dbReference type="EMBL" id="JAFNAA010000002">
    <property type="protein sequence ID" value="MBO1107014.1"/>
    <property type="molecule type" value="Genomic_DNA"/>
</dbReference>
<evidence type="ECO:0000313" key="1">
    <source>
        <dbReference type="EMBL" id="MBO1107014.1"/>
    </source>
</evidence>
<dbReference type="RefSeq" id="WP_064978003.1">
    <property type="nucleotide sequence ID" value="NZ_CP027852.1"/>
</dbReference>
<dbReference type="KEGG" id="pshi:SAMEA2665130_2061"/>
<evidence type="ECO:0000313" key="2">
    <source>
        <dbReference type="Proteomes" id="UP000664658"/>
    </source>
</evidence>
<accession>A0A1A9AZ25</accession>
<sequence>MMLTIELEDNKYLQRFFRKYAQYEAAVKHNVHTVLPEIILHRPHKIKPAYDLKRHQLTIQEYKVVVDKVNFRAAYIQSGDTVTVFYITPTTIKREFVRELASTSLCD</sequence>
<organism evidence="1 2">
    <name type="scientific">Plesiomonas shigelloides</name>
    <name type="common">Aeromonas shigelloides</name>
    <dbReference type="NCBI Taxonomy" id="703"/>
    <lineage>
        <taxon>Bacteria</taxon>
        <taxon>Pseudomonadati</taxon>
        <taxon>Pseudomonadota</taxon>
        <taxon>Gammaproteobacteria</taxon>
        <taxon>Enterobacterales</taxon>
        <taxon>Enterobacteriaceae</taxon>
        <taxon>Plesiomonas</taxon>
    </lineage>
</organism>